<protein>
    <recommendedName>
        <fullName evidence="7">Mce-associated membrane protein</fullName>
    </recommendedName>
</protein>
<feature type="transmembrane region" description="Helical" evidence="4">
    <location>
        <begin position="50"/>
        <end position="73"/>
    </location>
</feature>
<dbReference type="PANTHER" id="PTHR37042:SF4">
    <property type="entry name" value="OUTER MEMBRANE PROTEIN RV1973"/>
    <property type="match status" value="1"/>
</dbReference>
<keyword evidence="2 4" id="KW-0472">Membrane</keyword>
<evidence type="ECO:0000256" key="4">
    <source>
        <dbReference type="SAM" id="Phobius"/>
    </source>
</evidence>
<organism evidence="5 6">
    <name type="scientific">Nocardia higoensis</name>
    <dbReference type="NCBI Taxonomy" id="228599"/>
    <lineage>
        <taxon>Bacteria</taxon>
        <taxon>Bacillati</taxon>
        <taxon>Actinomycetota</taxon>
        <taxon>Actinomycetes</taxon>
        <taxon>Mycobacteriales</taxon>
        <taxon>Nocardiaceae</taxon>
        <taxon>Nocardia</taxon>
    </lineage>
</organism>
<reference evidence="5 6" key="1">
    <citation type="submission" date="2020-10" db="EMBL/GenBank/DDBJ databases">
        <title>Identification of Nocardia species via Next-generation sequencing and recognition of intraspecies genetic diversity.</title>
        <authorList>
            <person name="Li P."/>
            <person name="Li P."/>
            <person name="Lu B."/>
        </authorList>
    </citation>
    <scope>NUCLEOTIDE SEQUENCE [LARGE SCALE GENOMIC DNA]</scope>
    <source>
        <strain evidence="5 6">BJ06-0143</strain>
    </source>
</reference>
<feature type="compositionally biased region" description="Basic and acidic residues" evidence="3">
    <location>
        <begin position="24"/>
        <end position="37"/>
    </location>
</feature>
<dbReference type="PANTHER" id="PTHR37042">
    <property type="entry name" value="OUTER MEMBRANE PROTEIN RV1973"/>
    <property type="match status" value="1"/>
</dbReference>
<evidence type="ECO:0000313" key="5">
    <source>
        <dbReference type="EMBL" id="MBF6355708.1"/>
    </source>
</evidence>
<evidence type="ECO:0008006" key="7">
    <source>
        <dbReference type="Google" id="ProtNLM"/>
    </source>
</evidence>
<comment type="subcellular location">
    <subcellularLocation>
        <location evidence="1">Membrane</location>
    </subcellularLocation>
</comment>
<evidence type="ECO:0000256" key="3">
    <source>
        <dbReference type="SAM" id="MobiDB-lite"/>
    </source>
</evidence>
<gene>
    <name evidence="5" type="ORF">IU449_14325</name>
</gene>
<keyword evidence="4" id="KW-1133">Transmembrane helix</keyword>
<accession>A0ABS0DG90</accession>
<keyword evidence="4" id="KW-0812">Transmembrane</keyword>
<evidence type="ECO:0000256" key="1">
    <source>
        <dbReference type="ARBA" id="ARBA00004370"/>
    </source>
</evidence>
<feature type="region of interest" description="Disordered" evidence="3">
    <location>
        <begin position="1"/>
        <end position="37"/>
    </location>
</feature>
<evidence type="ECO:0000256" key="2">
    <source>
        <dbReference type="ARBA" id="ARBA00023136"/>
    </source>
</evidence>
<dbReference type="EMBL" id="JADLQN010000002">
    <property type="protein sequence ID" value="MBF6355708.1"/>
    <property type="molecule type" value="Genomic_DNA"/>
</dbReference>
<sequence>MTPIAETRPEKGTAETEPETTDEAVPKEHEAPHERETKRRLKFALAVRRGTMIAAAMGALMLGSFALAGFYSWQLNERDRLQAASEAAEATARDYAVTLTTVDSGDLDENFEAVLDGATGDFKDTYAESSEMLRQLLVDNNASATGTVVASGIQSATPDRVEVLLFVDQSVRNTQNPQPRIDRSRIVMTMENVDGRWLAGEVELP</sequence>
<dbReference type="Proteomes" id="UP000707731">
    <property type="component" value="Unassembled WGS sequence"/>
</dbReference>
<comment type="caution">
    <text evidence="5">The sequence shown here is derived from an EMBL/GenBank/DDBJ whole genome shotgun (WGS) entry which is preliminary data.</text>
</comment>
<evidence type="ECO:0000313" key="6">
    <source>
        <dbReference type="Proteomes" id="UP000707731"/>
    </source>
</evidence>
<keyword evidence="6" id="KW-1185">Reference proteome</keyword>
<dbReference type="RefSeq" id="WP_195002623.1">
    <property type="nucleotide sequence ID" value="NZ_JADLQN010000002.1"/>
</dbReference>
<proteinExistence type="predicted"/>
<name>A0ABS0DG90_9NOCA</name>